<dbReference type="SUPFAM" id="SSF101478">
    <property type="entry name" value="ADP-ribosylglycohydrolase"/>
    <property type="match status" value="1"/>
</dbReference>
<name>A0A1G9BPD4_9GAMM</name>
<proteinExistence type="inferred from homology"/>
<dbReference type="PANTHER" id="PTHR16222">
    <property type="entry name" value="ADP-RIBOSYLGLYCOHYDROLASE"/>
    <property type="match status" value="1"/>
</dbReference>
<dbReference type="PANTHER" id="PTHR16222:SF24">
    <property type="entry name" value="ADP-RIBOSYLHYDROLASE ARH3"/>
    <property type="match status" value="1"/>
</dbReference>
<dbReference type="Proteomes" id="UP000199527">
    <property type="component" value="Unassembled WGS sequence"/>
</dbReference>
<dbReference type="OrthoDB" id="5297797at2"/>
<sequence>MSDHHIADSLTPQQDRAAGAVMGSIIGDALGVGPHWYYDLDELRAAYPTPICGYVPVLPGRYHDGVELGDVSQTGQFQQLLLESLVAKGAYQEEDYLRRLEPLLDTLDGEPESGRFTEQPVRDIWYALKVEGKHWHDDNFASLADTSEAAQRAALIGSRYHSSLMQAGLHSAACARLTHRDPAIVTASTAFGIVIGALVAGMPLDGNLGQTMRQMIQRGELPFTHAVLAEEQHLGLTPPRPSRELPFPDVLLGMGWWIQAAQSPHIQVQPPEAIAQVYGMACSLTMLMPAAFFLAARYPDSFETPVMVAINSGGNNMARAALTGALCGAHLGLSAIPKRLITGLKDHQRWLNDAIQLAKDAAPSSCNAEPD</sequence>
<evidence type="ECO:0000256" key="3">
    <source>
        <dbReference type="PIRSR" id="PIRSR605502-1"/>
    </source>
</evidence>
<dbReference type="EMBL" id="FNEM01000033">
    <property type="protein sequence ID" value="SDK41316.1"/>
    <property type="molecule type" value="Genomic_DNA"/>
</dbReference>
<reference evidence="5" key="1">
    <citation type="submission" date="2016-10" db="EMBL/GenBank/DDBJ databases">
        <authorList>
            <person name="Varghese N."/>
            <person name="Submissions S."/>
        </authorList>
    </citation>
    <scope>NUCLEOTIDE SEQUENCE [LARGE SCALE GENOMIC DNA]</scope>
    <source>
        <strain evidence="5">DSM 23317</strain>
    </source>
</reference>
<protein>
    <submittedName>
        <fullName evidence="4">ADP-ribosylglycohydrolase</fullName>
    </submittedName>
</protein>
<organism evidence="4 5">
    <name type="scientific">Ferrimonas sediminum</name>
    <dbReference type="NCBI Taxonomy" id="718193"/>
    <lineage>
        <taxon>Bacteria</taxon>
        <taxon>Pseudomonadati</taxon>
        <taxon>Pseudomonadota</taxon>
        <taxon>Gammaproteobacteria</taxon>
        <taxon>Alteromonadales</taxon>
        <taxon>Ferrimonadaceae</taxon>
        <taxon>Ferrimonas</taxon>
    </lineage>
</organism>
<dbReference type="GO" id="GO:0016787">
    <property type="term" value="F:hydrolase activity"/>
    <property type="evidence" value="ECO:0007669"/>
    <property type="project" value="UniProtKB-KW"/>
</dbReference>
<dbReference type="InterPro" id="IPR005502">
    <property type="entry name" value="Ribosyl_crysJ1"/>
</dbReference>
<comment type="similarity">
    <text evidence="1">Belongs to the ADP-ribosylglycohydrolase family.</text>
</comment>
<evidence type="ECO:0000256" key="1">
    <source>
        <dbReference type="ARBA" id="ARBA00010702"/>
    </source>
</evidence>
<accession>A0A1G9BPD4</accession>
<dbReference type="Pfam" id="PF03747">
    <property type="entry name" value="ADP_ribosyl_GH"/>
    <property type="match status" value="1"/>
</dbReference>
<dbReference type="Gene3D" id="1.10.4080.10">
    <property type="entry name" value="ADP-ribosylation/Crystallin J1"/>
    <property type="match status" value="1"/>
</dbReference>
<keyword evidence="2 4" id="KW-0378">Hydrolase</keyword>
<keyword evidence="3" id="KW-0460">Magnesium</keyword>
<keyword evidence="5" id="KW-1185">Reference proteome</keyword>
<dbReference type="RefSeq" id="WP_090368522.1">
    <property type="nucleotide sequence ID" value="NZ_FNEM01000033.1"/>
</dbReference>
<gene>
    <name evidence="4" type="ORF">SAMN04488540_1332</name>
</gene>
<dbReference type="InterPro" id="IPR050792">
    <property type="entry name" value="ADP-ribosylglycohydrolase"/>
</dbReference>
<comment type="cofactor">
    <cofactor evidence="3">
        <name>Mg(2+)</name>
        <dbReference type="ChEBI" id="CHEBI:18420"/>
    </cofactor>
    <text evidence="3">Binds 2 magnesium ions per subunit.</text>
</comment>
<dbReference type="InterPro" id="IPR036705">
    <property type="entry name" value="Ribosyl_crysJ1_sf"/>
</dbReference>
<evidence type="ECO:0000256" key="2">
    <source>
        <dbReference type="ARBA" id="ARBA00022801"/>
    </source>
</evidence>
<evidence type="ECO:0000313" key="4">
    <source>
        <dbReference type="EMBL" id="SDK41316.1"/>
    </source>
</evidence>
<evidence type="ECO:0000313" key="5">
    <source>
        <dbReference type="Proteomes" id="UP000199527"/>
    </source>
</evidence>
<keyword evidence="3" id="KW-0479">Metal-binding</keyword>
<dbReference type="GO" id="GO:0046872">
    <property type="term" value="F:metal ion binding"/>
    <property type="evidence" value="ECO:0007669"/>
    <property type="project" value="UniProtKB-KW"/>
</dbReference>
<feature type="binding site" evidence="3">
    <location>
        <position position="72"/>
    </location>
    <ligand>
        <name>Mg(2+)</name>
        <dbReference type="ChEBI" id="CHEBI:18420"/>
        <label>1</label>
    </ligand>
</feature>
<dbReference type="AlphaFoldDB" id="A0A1G9BPD4"/>